<reference evidence="1" key="2">
    <citation type="journal article" date="2015" name="Data Brief">
        <title>Shoot transcriptome of the giant reed, Arundo donax.</title>
        <authorList>
            <person name="Barrero R.A."/>
            <person name="Guerrero F.D."/>
            <person name="Moolhuijzen P."/>
            <person name="Goolsby J.A."/>
            <person name="Tidwell J."/>
            <person name="Bellgard S.E."/>
            <person name="Bellgard M.I."/>
        </authorList>
    </citation>
    <scope>NUCLEOTIDE SEQUENCE</scope>
    <source>
        <tissue evidence="1">Shoot tissue taken approximately 20 cm above the soil surface</tissue>
    </source>
</reference>
<protein>
    <submittedName>
        <fullName evidence="1">Uncharacterized protein</fullName>
    </submittedName>
</protein>
<name>A0A0A9GVM7_ARUDO</name>
<reference evidence="1" key="1">
    <citation type="submission" date="2014-09" db="EMBL/GenBank/DDBJ databases">
        <authorList>
            <person name="Magalhaes I.L.F."/>
            <person name="Oliveira U."/>
            <person name="Santos F.R."/>
            <person name="Vidigal T.H.D.A."/>
            <person name="Brescovit A.D."/>
            <person name="Santos A.J."/>
        </authorList>
    </citation>
    <scope>NUCLEOTIDE SEQUENCE</scope>
    <source>
        <tissue evidence="1">Shoot tissue taken approximately 20 cm above the soil surface</tissue>
    </source>
</reference>
<dbReference type="AlphaFoldDB" id="A0A0A9GVM7"/>
<evidence type="ECO:0000313" key="1">
    <source>
        <dbReference type="EMBL" id="JAE26596.1"/>
    </source>
</evidence>
<dbReference type="EMBL" id="GBRH01171300">
    <property type="protein sequence ID" value="JAE26596.1"/>
    <property type="molecule type" value="Transcribed_RNA"/>
</dbReference>
<organism evidence="1">
    <name type="scientific">Arundo donax</name>
    <name type="common">Giant reed</name>
    <name type="synonym">Donax arundinaceus</name>
    <dbReference type="NCBI Taxonomy" id="35708"/>
    <lineage>
        <taxon>Eukaryota</taxon>
        <taxon>Viridiplantae</taxon>
        <taxon>Streptophyta</taxon>
        <taxon>Embryophyta</taxon>
        <taxon>Tracheophyta</taxon>
        <taxon>Spermatophyta</taxon>
        <taxon>Magnoliopsida</taxon>
        <taxon>Liliopsida</taxon>
        <taxon>Poales</taxon>
        <taxon>Poaceae</taxon>
        <taxon>PACMAD clade</taxon>
        <taxon>Arundinoideae</taxon>
        <taxon>Arundineae</taxon>
        <taxon>Arundo</taxon>
    </lineage>
</organism>
<proteinExistence type="predicted"/>
<accession>A0A0A9GVM7</accession>
<sequence length="80" mass="8038">MPLSAQSSSIMWRMVCDSIATASSTSNSSASELLSVITFFSPWADAIGGDAAIETLVASVAVAVADGKREKVGGRDGGSG</sequence>